<evidence type="ECO:0000256" key="6">
    <source>
        <dbReference type="ARBA" id="ARBA00023004"/>
    </source>
</evidence>
<evidence type="ECO:0000256" key="2">
    <source>
        <dbReference type="ARBA" id="ARBA00022448"/>
    </source>
</evidence>
<sequence length="691" mass="77970">MTNKNLTASFLMGMLLTFMPTLSQAAETDSIYPHQELDEVVVTRYKINRHNLTPASVSTIGRAQIQAQGVTDIADMSAMMPNFFIPEYGSRQTTPIAIRGVMSKVKGTAVGFYVDGVPHFEISAFNTDMLDVTAIEVYRGPQGTLYGRNTIGGVINVYTHTPFDYQGTKLKVGYGNYNHVVTQFSNYTRLSSSFGVNVGGYYEHNNGYFKNTFLGKKADKLDAAGGKLGFYYNPTDRWKLRLNTELNYTNQGGYPYAPYDTKKQELADIAYNRACGYIRTISTTGLMAHYTGNGFSLNSQTTFQHIHDNQSIDQDFTSKDLYFVTNGVTQNTWNEEIVLKSENDSRFQWVAGANGFVQTANQDQATSFFMRDNIQPAHYKTPTQGAAVFAQASYNLWRGLSATAGLRFDYEHSKMKYSREMITISNGAQKHLKDFKSSLHFTQLIPKFGLQYLFDSHNQVFANVTRGYKAGAFNQSFQTDDERSYDPEYNWNYEIGTKLTTRDGRFGGELTLFYIDWRHQQISHTVPAVGNVIDNAGHSDSKGVELTFRARPLRDLLLTANYGYTYARFLDYKKNKTTDYSGNMLPLVPRHTMDVAGQYTIHPRRGLDAIRLSTDVQGVGKLYWHENNGQAQKFYALLNAKAAFQKGIVTLELWGKNLTSTDYLSYYFISTSSYAQKGKPLTFGANVIVDF</sequence>
<comment type="similarity">
    <text evidence="11 12">Belongs to the TonB-dependent receptor family.</text>
</comment>
<proteinExistence type="inferred from homology"/>
<reference evidence="16 17" key="1">
    <citation type="submission" date="2009-10" db="EMBL/GenBank/DDBJ databases">
        <authorList>
            <person name="Qin X."/>
            <person name="Bachman B."/>
            <person name="Battles P."/>
            <person name="Bell A."/>
            <person name="Bess C."/>
            <person name="Bickham C."/>
            <person name="Chaboub L."/>
            <person name="Chen D."/>
            <person name="Coyle M."/>
            <person name="Deiros D.R."/>
            <person name="Dinh H."/>
            <person name="Forbes L."/>
            <person name="Fowler G."/>
            <person name="Francisco L."/>
            <person name="Fu Q."/>
            <person name="Gubbala S."/>
            <person name="Hale W."/>
            <person name="Han Y."/>
            <person name="Hemphill L."/>
            <person name="Highlander S.K."/>
            <person name="Hirani K."/>
            <person name="Hogues M."/>
            <person name="Jackson L."/>
            <person name="Jakkamsetti A."/>
            <person name="Javaid M."/>
            <person name="Jiang H."/>
            <person name="Korchina V."/>
            <person name="Kovar C."/>
            <person name="Lara F."/>
            <person name="Lee S."/>
            <person name="Mata R."/>
            <person name="Mathew T."/>
            <person name="Moen C."/>
            <person name="Morales K."/>
            <person name="Munidasa M."/>
            <person name="Nazareth L."/>
            <person name="Ngo R."/>
            <person name="Nguyen L."/>
            <person name="Okwuonu G."/>
            <person name="Ongeri F."/>
            <person name="Patil S."/>
            <person name="Petrosino J."/>
            <person name="Pham C."/>
            <person name="Pham P."/>
            <person name="Pu L.-L."/>
            <person name="Puazo M."/>
            <person name="Raj R."/>
            <person name="Reid J."/>
            <person name="Rouhana J."/>
            <person name="Saada N."/>
            <person name="Shang Y."/>
            <person name="Simmons D."/>
            <person name="Thornton R."/>
            <person name="Warren J."/>
            <person name="Weissenberger G."/>
            <person name="Zhang J."/>
            <person name="Zhang L."/>
            <person name="Zhou C."/>
            <person name="Zhu D."/>
            <person name="Muzny D."/>
            <person name="Worley K."/>
            <person name="Gibbs R."/>
        </authorList>
    </citation>
    <scope>NUCLEOTIDE SEQUENCE [LARGE SCALE GENOMIC DNA]</scope>
    <source>
        <strain evidence="16 17">DSM 17361</strain>
    </source>
</reference>
<evidence type="ECO:0000256" key="8">
    <source>
        <dbReference type="ARBA" id="ARBA00023077"/>
    </source>
</evidence>
<evidence type="ECO:0000256" key="12">
    <source>
        <dbReference type="RuleBase" id="RU003357"/>
    </source>
</evidence>
<keyword evidence="5 11" id="KW-0812">Transmembrane</keyword>
<keyword evidence="2 11" id="KW-0813">Transport</keyword>
<dbReference type="InterPro" id="IPR012910">
    <property type="entry name" value="Plug_dom"/>
</dbReference>
<evidence type="ECO:0000313" key="17">
    <source>
        <dbReference type="Proteomes" id="UP000003160"/>
    </source>
</evidence>
<evidence type="ECO:0000256" key="4">
    <source>
        <dbReference type="ARBA" id="ARBA00022496"/>
    </source>
</evidence>
<comment type="subcellular location">
    <subcellularLocation>
        <location evidence="1 11">Cell outer membrane</location>
        <topology evidence="1 11">Multi-pass membrane protein</topology>
    </subcellularLocation>
</comment>
<evidence type="ECO:0000256" key="3">
    <source>
        <dbReference type="ARBA" id="ARBA00022452"/>
    </source>
</evidence>
<dbReference type="eggNOG" id="COG4772">
    <property type="taxonomic scope" value="Bacteria"/>
</dbReference>
<evidence type="ECO:0000256" key="13">
    <source>
        <dbReference type="SAM" id="SignalP"/>
    </source>
</evidence>
<dbReference type="GO" id="GO:0009279">
    <property type="term" value="C:cell outer membrane"/>
    <property type="evidence" value="ECO:0007669"/>
    <property type="project" value="UniProtKB-SubCell"/>
</dbReference>
<dbReference type="InterPro" id="IPR039426">
    <property type="entry name" value="TonB-dep_rcpt-like"/>
</dbReference>
<dbReference type="Pfam" id="PF07715">
    <property type="entry name" value="Plug"/>
    <property type="match status" value="1"/>
</dbReference>
<dbReference type="Proteomes" id="UP000003160">
    <property type="component" value="Unassembled WGS sequence"/>
</dbReference>
<evidence type="ECO:0000313" key="16">
    <source>
        <dbReference type="EMBL" id="EFA45352.1"/>
    </source>
</evidence>
<feature type="chain" id="PRO_5003025856" evidence="13">
    <location>
        <begin position="26"/>
        <end position="691"/>
    </location>
</feature>
<evidence type="ECO:0000259" key="15">
    <source>
        <dbReference type="Pfam" id="PF07715"/>
    </source>
</evidence>
<evidence type="ECO:0000256" key="5">
    <source>
        <dbReference type="ARBA" id="ARBA00022692"/>
    </source>
</evidence>
<dbReference type="InterPro" id="IPR036942">
    <property type="entry name" value="Beta-barrel_TonB_sf"/>
</dbReference>
<dbReference type="EMBL" id="ACKS01000014">
    <property type="protein sequence ID" value="EFA45352.1"/>
    <property type="molecule type" value="Genomic_DNA"/>
</dbReference>
<keyword evidence="7" id="KW-0406">Ion transport</keyword>
<keyword evidence="17" id="KW-1185">Reference proteome</keyword>
<keyword evidence="6" id="KW-0408">Iron</keyword>
<dbReference type="HOGENOM" id="CLU_008287_15_2_10"/>
<keyword evidence="3 11" id="KW-1134">Transmembrane beta strand</keyword>
<dbReference type="Pfam" id="PF00593">
    <property type="entry name" value="TonB_dep_Rec_b-barrel"/>
    <property type="match status" value="1"/>
</dbReference>
<dbReference type="PROSITE" id="PS52016">
    <property type="entry name" value="TONB_DEPENDENT_REC_3"/>
    <property type="match status" value="1"/>
</dbReference>
<accession>D1PTC8</accession>
<dbReference type="PANTHER" id="PTHR32552:SF81">
    <property type="entry name" value="TONB-DEPENDENT OUTER MEMBRANE RECEPTOR"/>
    <property type="match status" value="1"/>
</dbReference>
<dbReference type="AlphaFoldDB" id="D1PTC8"/>
<evidence type="ECO:0000256" key="9">
    <source>
        <dbReference type="ARBA" id="ARBA00023136"/>
    </source>
</evidence>
<evidence type="ECO:0000256" key="11">
    <source>
        <dbReference type="PROSITE-ProRule" id="PRU01360"/>
    </source>
</evidence>
<dbReference type="RefSeq" id="WP_007174562.1">
    <property type="nucleotide sequence ID" value="NZ_GG704782.1"/>
</dbReference>
<evidence type="ECO:0000256" key="7">
    <source>
        <dbReference type="ARBA" id="ARBA00023065"/>
    </source>
</evidence>
<comment type="caution">
    <text evidence="16">The sequence shown here is derived from an EMBL/GenBank/DDBJ whole genome shotgun (WGS) entry which is preliminary data.</text>
</comment>
<evidence type="ECO:0000256" key="10">
    <source>
        <dbReference type="ARBA" id="ARBA00023237"/>
    </source>
</evidence>
<feature type="signal peptide" evidence="13">
    <location>
        <begin position="1"/>
        <end position="25"/>
    </location>
</feature>
<feature type="domain" description="TonB-dependent receptor plug" evidence="15">
    <location>
        <begin position="53"/>
        <end position="154"/>
    </location>
</feature>
<keyword evidence="4" id="KW-0410">Iron transport</keyword>
<gene>
    <name evidence="16" type="ORF">HMPREF0645_0213</name>
</gene>
<keyword evidence="8 12" id="KW-0798">TonB box</keyword>
<dbReference type="SUPFAM" id="SSF56935">
    <property type="entry name" value="Porins"/>
    <property type="match status" value="1"/>
</dbReference>
<name>D1PTC8_9BACT</name>
<keyword evidence="16" id="KW-0675">Receptor</keyword>
<organism evidence="16 17">
    <name type="scientific">Hallella bergensis DSM 17361</name>
    <dbReference type="NCBI Taxonomy" id="585502"/>
    <lineage>
        <taxon>Bacteria</taxon>
        <taxon>Pseudomonadati</taxon>
        <taxon>Bacteroidota</taxon>
        <taxon>Bacteroidia</taxon>
        <taxon>Bacteroidales</taxon>
        <taxon>Prevotellaceae</taxon>
        <taxon>Hallella</taxon>
    </lineage>
</organism>
<dbReference type="PANTHER" id="PTHR32552">
    <property type="entry name" value="FERRICHROME IRON RECEPTOR-RELATED"/>
    <property type="match status" value="1"/>
</dbReference>
<protein>
    <submittedName>
        <fullName evidence="16">TonB-dependent receptor</fullName>
    </submittedName>
</protein>
<dbReference type="GO" id="GO:0006826">
    <property type="term" value="P:iron ion transport"/>
    <property type="evidence" value="ECO:0007669"/>
    <property type="project" value="UniProtKB-KW"/>
</dbReference>
<keyword evidence="10 11" id="KW-0998">Cell outer membrane</keyword>
<keyword evidence="13" id="KW-0732">Signal</keyword>
<dbReference type="InterPro" id="IPR000531">
    <property type="entry name" value="Beta-barrel_TonB"/>
</dbReference>
<evidence type="ECO:0000259" key="14">
    <source>
        <dbReference type="Pfam" id="PF00593"/>
    </source>
</evidence>
<evidence type="ECO:0000256" key="1">
    <source>
        <dbReference type="ARBA" id="ARBA00004571"/>
    </source>
</evidence>
<dbReference type="Gene3D" id="2.40.170.20">
    <property type="entry name" value="TonB-dependent receptor, beta-barrel domain"/>
    <property type="match status" value="1"/>
</dbReference>
<keyword evidence="9 11" id="KW-0472">Membrane</keyword>
<feature type="domain" description="TonB-dependent receptor-like beta-barrel" evidence="14">
    <location>
        <begin position="164"/>
        <end position="658"/>
    </location>
</feature>